<organism evidence="2 3">
    <name type="scientific">Winogradskyella echinorum</name>
    <dbReference type="NCBI Taxonomy" id="538189"/>
    <lineage>
        <taxon>Bacteria</taxon>
        <taxon>Pseudomonadati</taxon>
        <taxon>Bacteroidota</taxon>
        <taxon>Flavobacteriia</taxon>
        <taxon>Flavobacteriales</taxon>
        <taxon>Flavobacteriaceae</taxon>
        <taxon>Winogradskyella</taxon>
    </lineage>
</organism>
<evidence type="ECO:0000313" key="3">
    <source>
        <dbReference type="Proteomes" id="UP000607435"/>
    </source>
</evidence>
<comment type="caution">
    <text evidence="2">The sequence shown here is derived from an EMBL/GenBank/DDBJ whole genome shotgun (WGS) entry which is preliminary data.</text>
</comment>
<sequence>MIINQKEIQLKSLKKSFIWLVILYVLIQVLDSLYSFYGISSFDGYIDKLALYKDYLKTNYFILIVSSIVYYLQLLLFGIIVVNHSIKND</sequence>
<evidence type="ECO:0000256" key="1">
    <source>
        <dbReference type="SAM" id="Phobius"/>
    </source>
</evidence>
<keyword evidence="1" id="KW-0472">Membrane</keyword>
<evidence type="ECO:0000313" key="2">
    <source>
        <dbReference type="EMBL" id="MBC3845674.1"/>
    </source>
</evidence>
<reference evidence="2 3" key="1">
    <citation type="submission" date="2020-08" db="EMBL/GenBank/DDBJ databases">
        <title>Winogradskyella ouciana sp. nov., isolated from the hadal seawater of the Mariana Trench.</title>
        <authorList>
            <person name="He X."/>
        </authorList>
    </citation>
    <scope>NUCLEOTIDE SEQUENCE [LARGE SCALE GENOMIC DNA]</scope>
    <source>
        <strain evidence="2 3">KCTC 22026</strain>
    </source>
</reference>
<keyword evidence="1" id="KW-1133">Transmembrane helix</keyword>
<accession>A0ABR6XZ36</accession>
<keyword evidence="1" id="KW-0812">Transmembrane</keyword>
<dbReference type="EMBL" id="JACOME010000001">
    <property type="protein sequence ID" value="MBC3845674.1"/>
    <property type="molecule type" value="Genomic_DNA"/>
</dbReference>
<gene>
    <name evidence="2" type="ORF">H6H04_04745</name>
</gene>
<name>A0ABR6XZ36_9FLAO</name>
<feature type="transmembrane region" description="Helical" evidence="1">
    <location>
        <begin position="60"/>
        <end position="82"/>
    </location>
</feature>
<protein>
    <submittedName>
        <fullName evidence="2">Uncharacterized protein</fullName>
    </submittedName>
</protein>
<keyword evidence="3" id="KW-1185">Reference proteome</keyword>
<proteinExistence type="predicted"/>
<dbReference type="RefSeq" id="WP_186844777.1">
    <property type="nucleotide sequence ID" value="NZ_JACOME010000001.1"/>
</dbReference>
<dbReference type="Proteomes" id="UP000607435">
    <property type="component" value="Unassembled WGS sequence"/>
</dbReference>
<feature type="transmembrane region" description="Helical" evidence="1">
    <location>
        <begin position="16"/>
        <end position="40"/>
    </location>
</feature>